<comment type="subcellular location">
    <subcellularLocation>
        <location evidence="1">Cell membrane</location>
        <topology evidence="1">Multi-pass membrane protein</topology>
    </subcellularLocation>
</comment>
<evidence type="ECO:0000256" key="5">
    <source>
        <dbReference type="ARBA" id="ARBA00022989"/>
    </source>
</evidence>
<evidence type="ECO:0000313" key="8">
    <source>
        <dbReference type="EMBL" id="QSX34984.1"/>
    </source>
</evidence>
<name>A0ABX7QUN5_9GAMM</name>
<dbReference type="PANTHER" id="PTHR34857">
    <property type="entry name" value="SLL0384 PROTEIN"/>
    <property type="match status" value="1"/>
</dbReference>
<evidence type="ECO:0000313" key="9">
    <source>
        <dbReference type="Proteomes" id="UP000662770"/>
    </source>
</evidence>
<dbReference type="EMBL" id="CP071503">
    <property type="protein sequence ID" value="QSX34984.1"/>
    <property type="molecule type" value="Genomic_DNA"/>
</dbReference>
<dbReference type="PANTHER" id="PTHR34857:SF2">
    <property type="entry name" value="SLL0384 PROTEIN"/>
    <property type="match status" value="1"/>
</dbReference>
<organism evidence="8 9">
    <name type="scientific">Shewanella avicenniae</name>
    <dbReference type="NCBI Taxonomy" id="2814294"/>
    <lineage>
        <taxon>Bacteria</taxon>
        <taxon>Pseudomonadati</taxon>
        <taxon>Pseudomonadota</taxon>
        <taxon>Gammaproteobacteria</taxon>
        <taxon>Alteromonadales</taxon>
        <taxon>Shewanellaceae</taxon>
        <taxon>Shewanella</taxon>
    </lineage>
</organism>
<evidence type="ECO:0000256" key="7">
    <source>
        <dbReference type="SAM" id="Phobius"/>
    </source>
</evidence>
<dbReference type="Pfam" id="PF02361">
    <property type="entry name" value="CbiQ"/>
    <property type="match status" value="1"/>
</dbReference>
<feature type="transmembrane region" description="Helical" evidence="7">
    <location>
        <begin position="24"/>
        <end position="56"/>
    </location>
</feature>
<accession>A0ABX7QUN5</accession>
<evidence type="ECO:0000256" key="2">
    <source>
        <dbReference type="ARBA" id="ARBA00008564"/>
    </source>
</evidence>
<keyword evidence="5 7" id="KW-1133">Transmembrane helix</keyword>
<dbReference type="NCBIfam" id="TIGR02454">
    <property type="entry name" value="ECF_T_CbiQ"/>
    <property type="match status" value="1"/>
</dbReference>
<protein>
    <submittedName>
        <fullName evidence="8">Cobalt ECF transporter T component CbiQ</fullName>
    </submittedName>
</protein>
<dbReference type="InterPro" id="IPR012809">
    <property type="entry name" value="ECF_CbiQ"/>
</dbReference>
<feature type="transmembrane region" description="Helical" evidence="7">
    <location>
        <begin position="108"/>
        <end position="127"/>
    </location>
</feature>
<feature type="transmembrane region" description="Helical" evidence="7">
    <location>
        <begin position="232"/>
        <end position="251"/>
    </location>
</feature>
<evidence type="ECO:0000256" key="3">
    <source>
        <dbReference type="ARBA" id="ARBA00022475"/>
    </source>
</evidence>
<evidence type="ECO:0000256" key="6">
    <source>
        <dbReference type="ARBA" id="ARBA00023136"/>
    </source>
</evidence>
<evidence type="ECO:0000256" key="1">
    <source>
        <dbReference type="ARBA" id="ARBA00004651"/>
    </source>
</evidence>
<comment type="similarity">
    <text evidence="2">Belongs to the CbiQ family.</text>
</comment>
<feature type="transmembrane region" description="Helical" evidence="7">
    <location>
        <begin position="68"/>
        <end position="88"/>
    </location>
</feature>
<keyword evidence="9" id="KW-1185">Reference proteome</keyword>
<dbReference type="InterPro" id="IPR003339">
    <property type="entry name" value="ABC/ECF_trnsptr_transmembrane"/>
</dbReference>
<keyword evidence="4 7" id="KW-0812">Transmembrane</keyword>
<keyword evidence="6 7" id="KW-0472">Membrane</keyword>
<sequence>MLATQLQAKHQQSLLMRCDPRVNMLAAGVFTLFALLLQQVLPLLLMLVLGGLLNLVSGTQWRSMLTRLLAFETFMLLLVLMLPFSVAGDTWFSVAGVDASIQGATQALAIWLRGNAVVLALLALLAIREPINLGYGAAALGFPVKLIHLFMMTVRYIQVLGEEFQRLRNAMKARAFTPASNWHTWRSYGWLMGMLLVRSMERAQRIVDAMRCRGFDGSLYLRSQLRWQRSDSLLLLGLSLISLLPLLWQLFGE</sequence>
<feature type="transmembrane region" description="Helical" evidence="7">
    <location>
        <begin position="139"/>
        <end position="159"/>
    </location>
</feature>
<dbReference type="RefSeq" id="WP_207356181.1">
    <property type="nucleotide sequence ID" value="NZ_CP071503.1"/>
</dbReference>
<dbReference type="Proteomes" id="UP000662770">
    <property type="component" value="Chromosome"/>
</dbReference>
<dbReference type="CDD" id="cd16914">
    <property type="entry name" value="EcfT"/>
    <property type="match status" value="1"/>
</dbReference>
<gene>
    <name evidence="8" type="primary">cbiQ</name>
    <name evidence="8" type="ORF">JYB87_07130</name>
</gene>
<reference evidence="8 9" key="1">
    <citation type="submission" date="2021-03" db="EMBL/GenBank/DDBJ databases">
        <title>Novel species identification of genus Shewanella.</title>
        <authorList>
            <person name="Liu G."/>
            <person name="Zhang Q."/>
        </authorList>
    </citation>
    <scope>NUCLEOTIDE SEQUENCE [LARGE SCALE GENOMIC DNA]</scope>
    <source>
        <strain evidence="8 9">FJAT-51800</strain>
    </source>
</reference>
<keyword evidence="3" id="KW-1003">Cell membrane</keyword>
<dbReference type="InterPro" id="IPR051611">
    <property type="entry name" value="ECF_transporter_component"/>
</dbReference>
<proteinExistence type="inferred from homology"/>
<evidence type="ECO:0000256" key="4">
    <source>
        <dbReference type="ARBA" id="ARBA00022692"/>
    </source>
</evidence>